<dbReference type="SUPFAM" id="SSF53335">
    <property type="entry name" value="S-adenosyl-L-methionine-dependent methyltransferases"/>
    <property type="match status" value="1"/>
</dbReference>
<evidence type="ECO:0000313" key="8">
    <source>
        <dbReference type="EMBL" id="QFI40042.1"/>
    </source>
</evidence>
<accession>A0A5J6WUH0</accession>
<keyword evidence="3 5" id="KW-0949">S-adenosyl-L-methionine</keyword>
<dbReference type="FunFam" id="3.40.50.150:FF:000053">
    <property type="entry name" value="Release factor glutamine methyltransferase"/>
    <property type="match status" value="1"/>
</dbReference>
<evidence type="ECO:0000256" key="2">
    <source>
        <dbReference type="ARBA" id="ARBA00022679"/>
    </source>
</evidence>
<name>A0A5J6WUH0_MORMI</name>
<dbReference type="GO" id="GO:0032259">
    <property type="term" value="P:methylation"/>
    <property type="evidence" value="ECO:0007669"/>
    <property type="project" value="UniProtKB-KW"/>
</dbReference>
<comment type="catalytic activity">
    <reaction evidence="4 5">
        <text>L-glutaminyl-[peptide chain release factor] + S-adenosyl-L-methionine = N(5)-methyl-L-glutaminyl-[peptide chain release factor] + S-adenosyl-L-homocysteine + H(+)</text>
        <dbReference type="Rhea" id="RHEA:42896"/>
        <dbReference type="Rhea" id="RHEA-COMP:10271"/>
        <dbReference type="Rhea" id="RHEA-COMP:10272"/>
        <dbReference type="ChEBI" id="CHEBI:15378"/>
        <dbReference type="ChEBI" id="CHEBI:30011"/>
        <dbReference type="ChEBI" id="CHEBI:57856"/>
        <dbReference type="ChEBI" id="CHEBI:59789"/>
        <dbReference type="ChEBI" id="CHEBI:61891"/>
        <dbReference type="EC" id="2.1.1.297"/>
    </reaction>
</comment>
<evidence type="ECO:0000259" key="7">
    <source>
        <dbReference type="Pfam" id="PF17827"/>
    </source>
</evidence>
<dbReference type="PANTHER" id="PTHR18895">
    <property type="entry name" value="HEMK METHYLTRANSFERASE"/>
    <property type="match status" value="1"/>
</dbReference>
<dbReference type="HAMAP" id="MF_02126">
    <property type="entry name" value="RF_methyltr_PrmC"/>
    <property type="match status" value="1"/>
</dbReference>
<dbReference type="Gene3D" id="1.10.8.10">
    <property type="entry name" value="DNA helicase RuvA subunit, C-terminal domain"/>
    <property type="match status" value="1"/>
</dbReference>
<feature type="domain" description="Methyltransferase small" evidence="6">
    <location>
        <begin position="105"/>
        <end position="192"/>
    </location>
</feature>
<feature type="binding site" evidence="5">
    <location>
        <position position="168"/>
    </location>
    <ligand>
        <name>S-adenosyl-L-methionine</name>
        <dbReference type="ChEBI" id="CHEBI:59789"/>
    </ligand>
</feature>
<dbReference type="NCBIfam" id="TIGR03534">
    <property type="entry name" value="RF_mod_PrmC"/>
    <property type="match status" value="1"/>
</dbReference>
<dbReference type="RefSeq" id="WP_019442054.1">
    <property type="nucleotide sequence ID" value="NZ_ALOE01000025.1"/>
</dbReference>
<dbReference type="AlphaFoldDB" id="A0A5J6WUH0"/>
<keyword evidence="1 5" id="KW-0489">Methyltransferase</keyword>
<dbReference type="InterPro" id="IPR029063">
    <property type="entry name" value="SAM-dependent_MTases_sf"/>
</dbReference>
<evidence type="ECO:0000256" key="4">
    <source>
        <dbReference type="ARBA" id="ARBA00048391"/>
    </source>
</evidence>
<keyword evidence="9" id="KW-1185">Reference proteome</keyword>
<gene>
    <name evidence="5 8" type="primary">prmC</name>
    <name evidence="8" type="ORF">FR932_20650</name>
</gene>
<keyword evidence="2 5" id="KW-0808">Transferase</keyword>
<protein>
    <recommendedName>
        <fullName evidence="5">Release factor glutamine methyltransferase</fullName>
        <shortName evidence="5">RF MTase</shortName>
        <ecNumber evidence="5">2.1.1.297</ecNumber>
    </recommendedName>
    <alternativeName>
        <fullName evidence="5">N5-glutamine methyltransferase PrmC</fullName>
    </alternativeName>
    <alternativeName>
        <fullName evidence="5">Protein-(glutamine-N5) MTase PrmC</fullName>
    </alternativeName>
    <alternativeName>
        <fullName evidence="5">Protein-glutamine N-methyltransferase PrmC</fullName>
    </alternativeName>
</protein>
<dbReference type="KEGG" id="mmaa:FR932_20650"/>
<dbReference type="EMBL" id="CP044399">
    <property type="protein sequence ID" value="QFI40042.1"/>
    <property type="molecule type" value="Genomic_DNA"/>
</dbReference>
<organism evidence="8 9">
    <name type="scientific">Moritella marina ATCC 15381</name>
    <dbReference type="NCBI Taxonomy" id="1202962"/>
    <lineage>
        <taxon>Bacteria</taxon>
        <taxon>Pseudomonadati</taxon>
        <taxon>Pseudomonadota</taxon>
        <taxon>Gammaproteobacteria</taxon>
        <taxon>Alteromonadales</taxon>
        <taxon>Moritellaceae</taxon>
        <taxon>Moritella</taxon>
    </lineage>
</organism>
<dbReference type="Pfam" id="PF05175">
    <property type="entry name" value="MTS"/>
    <property type="match status" value="1"/>
</dbReference>
<feature type="binding site" evidence="5">
    <location>
        <position position="184"/>
    </location>
    <ligand>
        <name>S-adenosyl-L-methionine</name>
        <dbReference type="ChEBI" id="CHEBI:59789"/>
    </ligand>
</feature>
<dbReference type="OrthoDB" id="9800643at2"/>
<dbReference type="FunFam" id="1.10.8.10:FF:000032">
    <property type="entry name" value="Release factor glutamine methyltransferase"/>
    <property type="match status" value="1"/>
</dbReference>
<proteinExistence type="inferred from homology"/>
<dbReference type="Gene3D" id="3.40.50.150">
    <property type="entry name" value="Vaccinia Virus protein VP39"/>
    <property type="match status" value="1"/>
</dbReference>
<feature type="binding site" evidence="5">
    <location>
        <begin position="118"/>
        <end position="122"/>
    </location>
    <ligand>
        <name>S-adenosyl-L-methionine</name>
        <dbReference type="ChEBI" id="CHEBI:59789"/>
    </ligand>
</feature>
<dbReference type="InterPro" id="IPR002052">
    <property type="entry name" value="DNA_methylase_N6_adenine_CS"/>
</dbReference>
<dbReference type="InterPro" id="IPR050320">
    <property type="entry name" value="N5-glutamine_MTase"/>
</dbReference>
<comment type="function">
    <text evidence="5">Methylates the class 1 translation termination release factors RF1/PrfA and RF2/PrfB on the glutamine residue of the universally conserved GGQ motif.</text>
</comment>
<sequence>MNTIAQILQWAVKQLTDSESPKLDAEVILCFLLEKDRSYLFAWDDKVLDDEIISRFSALITRRQAGEPVAHILGYREFWSLELEVSADTLIPRPDTEVLVEQALACMPTQTCQVLDLGTGTGAIALALASESPQARVTAIEYNQSAAALARRNAKRCGLDVEVLQGSWFEPLQSGLRFDVIVSNPPYIEAHDPHLAMGDVRFEPLTALVADEDGLADLKHIISHGYAFLNAGGWLLVEHGFEQGAAVRDLFIAADYHQVITHKDYGNNDRITVGQRKEA</sequence>
<dbReference type="InterPro" id="IPR007848">
    <property type="entry name" value="Small_mtfrase_dom"/>
</dbReference>
<evidence type="ECO:0000313" key="9">
    <source>
        <dbReference type="Proteomes" id="UP000327424"/>
    </source>
</evidence>
<dbReference type="GO" id="GO:0003676">
    <property type="term" value="F:nucleic acid binding"/>
    <property type="evidence" value="ECO:0007669"/>
    <property type="project" value="InterPro"/>
</dbReference>
<dbReference type="PANTHER" id="PTHR18895:SF74">
    <property type="entry name" value="MTRF1L RELEASE FACTOR GLUTAMINE METHYLTRANSFERASE"/>
    <property type="match status" value="1"/>
</dbReference>
<evidence type="ECO:0000256" key="5">
    <source>
        <dbReference type="HAMAP-Rule" id="MF_02126"/>
    </source>
</evidence>
<dbReference type="InterPro" id="IPR004556">
    <property type="entry name" value="HemK-like"/>
</dbReference>
<evidence type="ECO:0000259" key="6">
    <source>
        <dbReference type="Pfam" id="PF05175"/>
    </source>
</evidence>
<dbReference type="CDD" id="cd02440">
    <property type="entry name" value="AdoMet_MTases"/>
    <property type="match status" value="1"/>
</dbReference>
<dbReference type="GO" id="GO:0102559">
    <property type="term" value="F:peptide chain release factor N(5)-glutamine methyltransferase activity"/>
    <property type="evidence" value="ECO:0007669"/>
    <property type="project" value="UniProtKB-EC"/>
</dbReference>
<evidence type="ECO:0000256" key="1">
    <source>
        <dbReference type="ARBA" id="ARBA00022603"/>
    </source>
</evidence>
<dbReference type="EC" id="2.1.1.297" evidence="5"/>
<dbReference type="Proteomes" id="UP000327424">
    <property type="component" value="Chromosome"/>
</dbReference>
<reference evidence="8 9" key="1">
    <citation type="submission" date="2019-09" db="EMBL/GenBank/DDBJ databases">
        <title>Hybrid Assembly of the complete Genome of the Deep-Sea Bacterium Moritella marina from long Nanopore and Illumina reads.</title>
        <authorList>
            <person name="Magin S."/>
            <person name="Georgoulis A."/>
            <person name="Papadimitriou K."/>
            <person name="Iliakis G."/>
            <person name="Vorgias C.E."/>
        </authorList>
    </citation>
    <scope>NUCLEOTIDE SEQUENCE [LARGE SCALE GENOMIC DNA]</scope>
    <source>
        <strain evidence="8 9">MP-1</strain>
    </source>
</reference>
<feature type="binding site" evidence="5">
    <location>
        <position position="141"/>
    </location>
    <ligand>
        <name>S-adenosyl-L-methionine</name>
        <dbReference type="ChEBI" id="CHEBI:59789"/>
    </ligand>
</feature>
<evidence type="ECO:0000256" key="3">
    <source>
        <dbReference type="ARBA" id="ARBA00022691"/>
    </source>
</evidence>
<dbReference type="InterPro" id="IPR019874">
    <property type="entry name" value="RF_methyltr_PrmC"/>
</dbReference>
<dbReference type="PROSITE" id="PS00092">
    <property type="entry name" value="N6_MTASE"/>
    <property type="match status" value="1"/>
</dbReference>
<dbReference type="NCBIfam" id="TIGR00536">
    <property type="entry name" value="hemK_fam"/>
    <property type="match status" value="1"/>
</dbReference>
<feature type="binding site" evidence="5">
    <location>
        <begin position="184"/>
        <end position="187"/>
    </location>
    <ligand>
        <name>substrate</name>
    </ligand>
</feature>
<dbReference type="InterPro" id="IPR040758">
    <property type="entry name" value="PrmC_N"/>
</dbReference>
<feature type="domain" description="Release factor glutamine methyltransferase N-terminal" evidence="7">
    <location>
        <begin position="6"/>
        <end position="74"/>
    </location>
</feature>
<dbReference type="Pfam" id="PF17827">
    <property type="entry name" value="PrmC_N"/>
    <property type="match status" value="1"/>
</dbReference>
<comment type="similarity">
    <text evidence="5">Belongs to the protein N5-glutamine methyltransferase family. PrmC subfamily.</text>
</comment>